<reference evidence="15 16" key="1">
    <citation type="journal article" date="2020" name="Front. Microbiol.">
        <title>Single-cell genomics of novel Actinobacteria with the Wood-Ljungdahl pathway discovered in a serpentinizing system.</title>
        <authorList>
            <person name="Merino N."/>
            <person name="Kawai M."/>
            <person name="Boyd E.S."/>
            <person name="Colman D.R."/>
            <person name="McGlynn S.E."/>
            <person name="Nealson K.H."/>
            <person name="Kurokawa K."/>
            <person name="Hongoh Y."/>
        </authorList>
    </citation>
    <scope>NUCLEOTIDE SEQUENCE [LARGE SCALE GENOMIC DNA]</scope>
    <source>
        <strain evidence="13 15">S25</strain>
        <strain evidence="14 16">S33</strain>
    </source>
</reference>
<dbReference type="CDD" id="cd00854">
    <property type="entry name" value="NagA"/>
    <property type="match status" value="1"/>
</dbReference>
<dbReference type="SUPFAM" id="SSF51338">
    <property type="entry name" value="Composite domain of metallo-dependent hydrolases"/>
    <property type="match status" value="1"/>
</dbReference>
<evidence type="ECO:0000256" key="3">
    <source>
        <dbReference type="ARBA" id="ARBA00018029"/>
    </source>
</evidence>
<dbReference type="GO" id="GO:0008448">
    <property type="term" value="F:N-acetylglucosamine-6-phosphate deacetylase activity"/>
    <property type="evidence" value="ECO:0007669"/>
    <property type="project" value="UniProtKB-EC"/>
</dbReference>
<feature type="domain" description="Amidohydrolase-related" evidence="12">
    <location>
        <begin position="60"/>
        <end position="390"/>
    </location>
</feature>
<evidence type="ECO:0000256" key="1">
    <source>
        <dbReference type="ARBA" id="ARBA00010716"/>
    </source>
</evidence>
<sequence>MEKSEAGRAIIIKNGTFITPFKKIEEGFLIVKAGRIAEVGVGQPTEITQAAEEIDARGLYVLPGFIDLHIHGGGGHDVMESSFSALNQISKVLVKEGVTSFLPTTITTSHEDLLTATQSVRKAMGRGTEGAEILGVHLEGPYLNTKRAGGQPKEFMRRPSIEEVKQYIRSSGGKVKILSLAPEIEGALGLIRFLDREGVVPAIAHSDASYEETLSATEAGLRHAAHTFNAMSEFYHREPGAVGAVLALDSITAEVIADGVHVHPASLKILIKCKGYEKVVVISDAIMGMGAPDGEYQLGGRTIIVQKGASRFKDGGIAGSAMSVGNGVKNLIRWLDLELPQIIQMATFNPARAIGEEGRKGSLEVGKDADIIICDQELSVKMAMVRGRVVHQESGGKTENMLI</sequence>
<evidence type="ECO:0000313" key="16">
    <source>
        <dbReference type="Proteomes" id="UP000591948"/>
    </source>
</evidence>
<feature type="active site" description="Proton donor/acceptor" evidence="10">
    <location>
        <position position="284"/>
    </location>
</feature>
<evidence type="ECO:0000256" key="10">
    <source>
        <dbReference type="PIRSR" id="PIRSR038994-1"/>
    </source>
</evidence>
<keyword evidence="6 9" id="KW-0119">Carbohydrate metabolism</keyword>
<evidence type="ECO:0000313" key="13">
    <source>
        <dbReference type="EMBL" id="GFP25070.1"/>
    </source>
</evidence>
<comment type="similarity">
    <text evidence="1 9">Belongs to the metallo-dependent hydrolases superfamily. NagA family.</text>
</comment>
<dbReference type="Gene3D" id="2.30.40.10">
    <property type="entry name" value="Urease, subunit C, domain 1"/>
    <property type="match status" value="1"/>
</dbReference>
<dbReference type="SUPFAM" id="SSF51556">
    <property type="entry name" value="Metallo-dependent hydrolases"/>
    <property type="match status" value="1"/>
</dbReference>
<evidence type="ECO:0000256" key="5">
    <source>
        <dbReference type="ARBA" id="ARBA00022801"/>
    </source>
</evidence>
<dbReference type="GO" id="GO:0046872">
    <property type="term" value="F:metal ion binding"/>
    <property type="evidence" value="ECO:0007669"/>
    <property type="project" value="UniProtKB-KW"/>
</dbReference>
<keyword evidence="16" id="KW-1185">Reference proteome</keyword>
<dbReference type="GO" id="GO:0006046">
    <property type="term" value="P:N-acetylglucosamine catabolic process"/>
    <property type="evidence" value="ECO:0007669"/>
    <property type="project" value="TreeGrafter"/>
</dbReference>
<comment type="caution">
    <text evidence="14">The sequence shown here is derived from an EMBL/GenBank/DDBJ whole genome shotgun (WGS) entry which is preliminary data.</text>
</comment>
<dbReference type="PIRSF" id="PIRSF038994">
    <property type="entry name" value="NagA"/>
    <property type="match status" value="1"/>
</dbReference>
<dbReference type="Proteomes" id="UP000591948">
    <property type="component" value="Unassembled WGS sequence"/>
</dbReference>
<feature type="binding site" evidence="11">
    <location>
        <position position="205"/>
    </location>
    <ligand>
        <name>Zn(2+)</name>
        <dbReference type="ChEBI" id="CHEBI:29105"/>
    </ligand>
</feature>
<dbReference type="InterPro" id="IPR006680">
    <property type="entry name" value="Amidohydro-rel"/>
</dbReference>
<dbReference type="EMBL" id="BLRX01000036">
    <property type="protein sequence ID" value="GFP25070.1"/>
    <property type="molecule type" value="Genomic_DNA"/>
</dbReference>
<dbReference type="AlphaFoldDB" id="A0A6V8P396"/>
<keyword evidence="4 11" id="KW-0479">Metal-binding</keyword>
<dbReference type="EMBL" id="BLRY01000013">
    <property type="protein sequence ID" value="GFP27049.1"/>
    <property type="molecule type" value="Genomic_DNA"/>
</dbReference>
<proteinExistence type="inferred from homology"/>
<dbReference type="InterPro" id="IPR003764">
    <property type="entry name" value="GlcNAc_6-P_deAcase"/>
</dbReference>
<evidence type="ECO:0000256" key="9">
    <source>
        <dbReference type="PIRNR" id="PIRNR038994"/>
    </source>
</evidence>
<dbReference type="NCBIfam" id="TIGR00221">
    <property type="entry name" value="nagA"/>
    <property type="match status" value="1"/>
</dbReference>
<comment type="catalytic activity">
    <reaction evidence="7">
        <text>N-acetyl-D-glucosamine 6-phosphate + H2O = D-glucosamine 6-phosphate + acetate</text>
        <dbReference type="Rhea" id="RHEA:22936"/>
        <dbReference type="ChEBI" id="CHEBI:15377"/>
        <dbReference type="ChEBI" id="CHEBI:30089"/>
        <dbReference type="ChEBI" id="CHEBI:57513"/>
        <dbReference type="ChEBI" id="CHEBI:58725"/>
        <dbReference type="EC" id="3.5.1.25"/>
    </reaction>
</comment>
<dbReference type="RefSeq" id="WP_176233116.1">
    <property type="nucleotide sequence ID" value="NZ_BLRY01000013.1"/>
</dbReference>
<name>A0A6V8P396_9ACTN</name>
<comment type="cofactor">
    <cofactor evidence="11">
        <name>a divalent metal cation</name>
        <dbReference type="ChEBI" id="CHEBI:60240"/>
    </cofactor>
    <text evidence="11">Binds 1 divalent metal cation per subunit.</text>
</comment>
<dbReference type="InterPro" id="IPR032466">
    <property type="entry name" value="Metal_Hydrolase"/>
</dbReference>
<dbReference type="Gene3D" id="3.20.20.140">
    <property type="entry name" value="Metal-dependent hydrolases"/>
    <property type="match status" value="1"/>
</dbReference>
<dbReference type="PANTHER" id="PTHR11113">
    <property type="entry name" value="N-ACETYLGLUCOSAMINE-6-PHOSPHATE DEACETYLASE"/>
    <property type="match status" value="1"/>
</dbReference>
<accession>A0A6V8P396</accession>
<evidence type="ECO:0000256" key="6">
    <source>
        <dbReference type="ARBA" id="ARBA00023277"/>
    </source>
</evidence>
<organism evidence="14 16">
    <name type="scientific">Candidatus Hakubella thermalkaliphila</name>
    <dbReference type="NCBI Taxonomy" id="2754717"/>
    <lineage>
        <taxon>Bacteria</taxon>
        <taxon>Bacillati</taxon>
        <taxon>Actinomycetota</taxon>
        <taxon>Actinomycetota incertae sedis</taxon>
        <taxon>Candidatus Hakubellales</taxon>
        <taxon>Candidatus Hakubellaceae</taxon>
        <taxon>Candidatus Hakubella</taxon>
    </lineage>
</organism>
<comment type="pathway">
    <text evidence="8">Amino-sugar metabolism; N-acetylneuraminate degradation; D-fructose 6-phosphate from N-acetylneuraminate: step 4/5.</text>
</comment>
<evidence type="ECO:0000259" key="12">
    <source>
        <dbReference type="Pfam" id="PF01979"/>
    </source>
</evidence>
<dbReference type="PANTHER" id="PTHR11113:SF14">
    <property type="entry name" value="N-ACETYLGLUCOSAMINE-6-PHOSPHATE DEACETYLASE"/>
    <property type="match status" value="1"/>
</dbReference>
<gene>
    <name evidence="13" type="ORF">HKBW3S25_00520</name>
    <name evidence="14" type="ORF">HKBW3S33_00461</name>
</gene>
<evidence type="ECO:0000256" key="7">
    <source>
        <dbReference type="ARBA" id="ARBA00047647"/>
    </source>
</evidence>
<keyword evidence="5 9" id="KW-0378">Hydrolase</keyword>
<evidence type="ECO:0000256" key="11">
    <source>
        <dbReference type="PIRSR" id="PIRSR038994-3"/>
    </source>
</evidence>
<evidence type="ECO:0000256" key="2">
    <source>
        <dbReference type="ARBA" id="ARBA00011899"/>
    </source>
</evidence>
<dbReference type="InterPro" id="IPR011059">
    <property type="entry name" value="Metal-dep_hydrolase_composite"/>
</dbReference>
<feature type="binding site" evidence="11">
    <location>
        <position position="226"/>
    </location>
    <ligand>
        <name>Zn(2+)</name>
        <dbReference type="ChEBI" id="CHEBI:29105"/>
    </ligand>
</feature>
<evidence type="ECO:0000256" key="8">
    <source>
        <dbReference type="ARBA" id="ARBA00060590"/>
    </source>
</evidence>
<evidence type="ECO:0000313" key="15">
    <source>
        <dbReference type="Proteomes" id="UP000543224"/>
    </source>
</evidence>
<dbReference type="Pfam" id="PF01979">
    <property type="entry name" value="Amidohydro_1"/>
    <property type="match status" value="1"/>
</dbReference>
<dbReference type="FunFam" id="3.20.20.140:FF:000004">
    <property type="entry name" value="N-acetylglucosamine-6-phosphate deacetylase"/>
    <property type="match status" value="1"/>
</dbReference>
<protein>
    <recommendedName>
        <fullName evidence="3">N-acetylglucosamine-6-phosphate deacetylase</fullName>
        <ecNumber evidence="2">3.5.1.25</ecNumber>
    </recommendedName>
</protein>
<feature type="binding site" evidence="11">
    <location>
        <position position="139"/>
    </location>
    <ligand>
        <name>Zn(2+)</name>
        <dbReference type="ChEBI" id="CHEBI:29105"/>
    </ligand>
</feature>
<dbReference type="Proteomes" id="UP000543224">
    <property type="component" value="Unassembled WGS sequence"/>
</dbReference>
<evidence type="ECO:0000313" key="14">
    <source>
        <dbReference type="EMBL" id="GFP27049.1"/>
    </source>
</evidence>
<evidence type="ECO:0000256" key="4">
    <source>
        <dbReference type="ARBA" id="ARBA00022723"/>
    </source>
</evidence>
<dbReference type="EC" id="3.5.1.25" evidence="2"/>